<dbReference type="OrthoDB" id="9791628at2"/>
<evidence type="ECO:0000256" key="1">
    <source>
        <dbReference type="ARBA" id="ARBA00010458"/>
    </source>
</evidence>
<dbReference type="InterPro" id="IPR040170">
    <property type="entry name" value="Cytosol_ACT"/>
</dbReference>
<dbReference type="Pfam" id="PF03061">
    <property type="entry name" value="4HBT"/>
    <property type="match status" value="1"/>
</dbReference>
<dbReference type="GO" id="GO:0009062">
    <property type="term" value="P:fatty acid catabolic process"/>
    <property type="evidence" value="ECO:0007669"/>
    <property type="project" value="TreeGrafter"/>
</dbReference>
<dbReference type="InterPro" id="IPR006683">
    <property type="entry name" value="Thioestr_dom"/>
</dbReference>
<reference evidence="5 6" key="1">
    <citation type="submission" date="2018-06" db="EMBL/GenBank/DDBJ databases">
        <title>Thermoflavimicrobium daqus sp. nov., a thermophilic microbe isolated from Moutai-flavour Daqu.</title>
        <authorList>
            <person name="Wang X."/>
            <person name="Zhou H."/>
        </authorList>
    </citation>
    <scope>NUCLEOTIDE SEQUENCE [LARGE SCALE GENOMIC DNA]</scope>
    <source>
        <strain evidence="5 6">FBKL4.011</strain>
    </source>
</reference>
<dbReference type="SUPFAM" id="SSF54637">
    <property type="entry name" value="Thioesterase/thiol ester dehydrase-isomerase"/>
    <property type="match status" value="1"/>
</dbReference>
<dbReference type="EMBL" id="QJKK01000002">
    <property type="protein sequence ID" value="RAL26457.1"/>
    <property type="molecule type" value="Genomic_DNA"/>
</dbReference>
<keyword evidence="2 3" id="KW-0378">Hydrolase</keyword>
<reference evidence="5 6" key="2">
    <citation type="submission" date="2018-06" db="EMBL/GenBank/DDBJ databases">
        <authorList>
            <person name="Zhirakovskaya E."/>
        </authorList>
    </citation>
    <scope>NUCLEOTIDE SEQUENCE [LARGE SCALE GENOMIC DNA]</scope>
    <source>
        <strain evidence="5 6">FBKL4.011</strain>
    </source>
</reference>
<accession>A0A364K840</accession>
<dbReference type="GO" id="GO:0052816">
    <property type="term" value="F:long-chain fatty acyl-CoA hydrolase activity"/>
    <property type="evidence" value="ECO:0007669"/>
    <property type="project" value="TreeGrafter"/>
</dbReference>
<evidence type="ECO:0000313" key="5">
    <source>
        <dbReference type="EMBL" id="RAL26457.1"/>
    </source>
</evidence>
<dbReference type="GO" id="GO:0005829">
    <property type="term" value="C:cytosol"/>
    <property type="evidence" value="ECO:0007669"/>
    <property type="project" value="TreeGrafter"/>
</dbReference>
<dbReference type="RefSeq" id="WP_113658141.1">
    <property type="nucleotide sequence ID" value="NZ_KZ845664.1"/>
</dbReference>
<protein>
    <submittedName>
        <fullName evidence="5">Acyl-CoA thioesterase</fullName>
    </submittedName>
</protein>
<dbReference type="AlphaFoldDB" id="A0A364K840"/>
<dbReference type="Proteomes" id="UP000251213">
    <property type="component" value="Unassembled WGS sequence"/>
</dbReference>
<evidence type="ECO:0000313" key="6">
    <source>
        <dbReference type="Proteomes" id="UP000251213"/>
    </source>
</evidence>
<dbReference type="InterPro" id="IPR033120">
    <property type="entry name" value="HOTDOG_ACOT"/>
</dbReference>
<name>A0A364K840_9BACL</name>
<dbReference type="PANTHER" id="PTHR11049">
    <property type="entry name" value="ACYL COENZYME A THIOESTER HYDROLASE"/>
    <property type="match status" value="1"/>
</dbReference>
<comment type="caution">
    <text evidence="5">The sequence shown here is derived from an EMBL/GenBank/DDBJ whole genome shotgun (WGS) entry which is preliminary data.</text>
</comment>
<proteinExistence type="inferred from homology"/>
<feature type="domain" description="HotDog ACOT-type" evidence="4">
    <location>
        <begin position="7"/>
        <end position="119"/>
    </location>
</feature>
<evidence type="ECO:0000256" key="2">
    <source>
        <dbReference type="ARBA" id="ARBA00022801"/>
    </source>
</evidence>
<gene>
    <name evidence="5" type="ORF">DL897_05555</name>
</gene>
<evidence type="ECO:0000259" key="4">
    <source>
        <dbReference type="PROSITE" id="PS51770"/>
    </source>
</evidence>
<dbReference type="PROSITE" id="PS51770">
    <property type="entry name" value="HOTDOG_ACOT"/>
    <property type="match status" value="1"/>
</dbReference>
<dbReference type="PANTHER" id="PTHR11049:SF24">
    <property type="entry name" value="CYTOSOLIC ACYL COENZYME A THIOESTER HYDROLASE"/>
    <property type="match status" value="1"/>
</dbReference>
<sequence>MEPRAVSESRTIKTVLVLPPDTNQHGTIFGGKVMALIDEVAAITSMRHARKPSVTASIDSLHFINPARIGDVLTIEAFVTSTGKTSMEIFCRVTSENLKTRLKTLTTTSFITMVAIDEYGKPSPVPPVIPETEEEKRLYETAKIRKERRYQSKKEFETFLGNRSS</sequence>
<dbReference type="Gene3D" id="3.10.129.10">
    <property type="entry name" value="Hotdog Thioesterase"/>
    <property type="match status" value="1"/>
</dbReference>
<dbReference type="CDD" id="cd03442">
    <property type="entry name" value="BFIT_BACH"/>
    <property type="match status" value="1"/>
</dbReference>
<comment type="similarity">
    <text evidence="1">Belongs to the acyl coenzyme A hydrolase family.</text>
</comment>
<evidence type="ECO:0000256" key="3">
    <source>
        <dbReference type="PROSITE-ProRule" id="PRU01106"/>
    </source>
</evidence>
<organism evidence="5 6">
    <name type="scientific">Thermoflavimicrobium daqui</name>
    <dbReference type="NCBI Taxonomy" id="2137476"/>
    <lineage>
        <taxon>Bacteria</taxon>
        <taxon>Bacillati</taxon>
        <taxon>Bacillota</taxon>
        <taxon>Bacilli</taxon>
        <taxon>Bacillales</taxon>
        <taxon>Thermoactinomycetaceae</taxon>
        <taxon>Thermoflavimicrobium</taxon>
    </lineage>
</organism>
<dbReference type="InterPro" id="IPR029069">
    <property type="entry name" value="HotDog_dom_sf"/>
</dbReference>
<dbReference type="GO" id="GO:0006637">
    <property type="term" value="P:acyl-CoA metabolic process"/>
    <property type="evidence" value="ECO:0007669"/>
    <property type="project" value="TreeGrafter"/>
</dbReference>
<keyword evidence="6" id="KW-1185">Reference proteome</keyword>